<feature type="region of interest" description="Disordered" evidence="1">
    <location>
        <begin position="36"/>
        <end position="88"/>
    </location>
</feature>
<gene>
    <name evidence="2" type="ORF">Tci_611849</name>
</gene>
<evidence type="ECO:0000313" key="2">
    <source>
        <dbReference type="EMBL" id="GFA39877.1"/>
    </source>
</evidence>
<name>A0A699JII8_TANCI</name>
<dbReference type="AlphaFoldDB" id="A0A699JII8"/>
<proteinExistence type="predicted"/>
<feature type="non-terminal residue" evidence="2">
    <location>
        <position position="88"/>
    </location>
</feature>
<comment type="caution">
    <text evidence="2">The sequence shown here is derived from an EMBL/GenBank/DDBJ whole genome shotgun (WGS) entry which is preliminary data.</text>
</comment>
<protein>
    <submittedName>
        <fullName evidence="2">Uncharacterized protein</fullName>
    </submittedName>
</protein>
<evidence type="ECO:0000256" key="1">
    <source>
        <dbReference type="SAM" id="MobiDB-lite"/>
    </source>
</evidence>
<sequence length="88" mass="10062">MQSQPQVWKLKIHHLGLPKAPSLKLKSSGKFVHVEEPQFEVGDTDMPQGQEGNQGNNNVKPRTESASRHDWFTKPSWSQEPTDPDWNE</sequence>
<organism evidence="2">
    <name type="scientific">Tanacetum cinerariifolium</name>
    <name type="common">Dalmatian daisy</name>
    <name type="synonym">Chrysanthemum cinerariifolium</name>
    <dbReference type="NCBI Taxonomy" id="118510"/>
    <lineage>
        <taxon>Eukaryota</taxon>
        <taxon>Viridiplantae</taxon>
        <taxon>Streptophyta</taxon>
        <taxon>Embryophyta</taxon>
        <taxon>Tracheophyta</taxon>
        <taxon>Spermatophyta</taxon>
        <taxon>Magnoliopsida</taxon>
        <taxon>eudicotyledons</taxon>
        <taxon>Gunneridae</taxon>
        <taxon>Pentapetalae</taxon>
        <taxon>asterids</taxon>
        <taxon>campanulids</taxon>
        <taxon>Asterales</taxon>
        <taxon>Asteraceae</taxon>
        <taxon>Asteroideae</taxon>
        <taxon>Anthemideae</taxon>
        <taxon>Anthemidinae</taxon>
        <taxon>Tanacetum</taxon>
    </lineage>
</organism>
<feature type="compositionally biased region" description="Low complexity" evidence="1">
    <location>
        <begin position="48"/>
        <end position="58"/>
    </location>
</feature>
<reference evidence="2" key="1">
    <citation type="journal article" date="2019" name="Sci. Rep.">
        <title>Draft genome of Tanacetum cinerariifolium, the natural source of mosquito coil.</title>
        <authorList>
            <person name="Yamashiro T."/>
            <person name="Shiraishi A."/>
            <person name="Satake H."/>
            <person name="Nakayama K."/>
        </authorList>
    </citation>
    <scope>NUCLEOTIDE SEQUENCE</scope>
</reference>
<dbReference type="EMBL" id="BKCJ010417224">
    <property type="protein sequence ID" value="GFA39877.1"/>
    <property type="molecule type" value="Genomic_DNA"/>
</dbReference>
<feature type="compositionally biased region" description="Basic and acidic residues" evidence="1">
    <location>
        <begin position="61"/>
        <end position="72"/>
    </location>
</feature>
<accession>A0A699JII8</accession>